<reference evidence="1 4" key="1">
    <citation type="submission" date="2019-10" db="EMBL/GenBank/DDBJ databases">
        <title>Comparative genomics of sulfur disproportionating microorganisms.</title>
        <authorList>
            <person name="Ward L.M."/>
            <person name="Bertran E."/>
            <person name="Johnston D."/>
        </authorList>
    </citation>
    <scope>NUCLEOTIDE SEQUENCE [LARGE SCALE GENOMIC DNA]</scope>
    <source>
        <strain evidence="1 4">DSM 3772</strain>
    </source>
</reference>
<dbReference type="InterPro" id="IPR024533">
    <property type="entry name" value="DUF3834"/>
</dbReference>
<organism evidence="2 3">
    <name type="scientific">Acidianus ambivalens</name>
    <name type="common">Desulfurolobus ambivalens</name>
    <dbReference type="NCBI Taxonomy" id="2283"/>
    <lineage>
        <taxon>Archaea</taxon>
        <taxon>Thermoproteota</taxon>
        <taxon>Thermoprotei</taxon>
        <taxon>Sulfolobales</taxon>
        <taxon>Sulfolobaceae</taxon>
        <taxon>Acidianus</taxon>
    </lineage>
</organism>
<evidence type="ECO:0000313" key="3">
    <source>
        <dbReference type="Proteomes" id="UP000426328"/>
    </source>
</evidence>
<evidence type="ECO:0000313" key="1">
    <source>
        <dbReference type="EMBL" id="MQL54892.1"/>
    </source>
</evidence>
<reference evidence="2 3" key="2">
    <citation type="submission" date="2019-10" db="EMBL/GenBank/DDBJ databases">
        <title>Genome Sequences from Six Type Strain Members of the Archaeal Family Sulfolobaceae: Acidianus ambivalens, Acidianus infernus, Metallosphaera prunae, Stygiolobus azoricus, Sulfolobus metallicus, and Sulfurisphaera ohwakuensis.</title>
        <authorList>
            <person name="Counts J.A."/>
            <person name="Kelly R.M."/>
        </authorList>
    </citation>
    <scope>NUCLEOTIDE SEQUENCE [LARGE SCALE GENOMIC DNA]</scope>
    <source>
        <strain evidence="2 3">LEI 10</strain>
    </source>
</reference>
<dbReference type="Pfam" id="PF12916">
    <property type="entry name" value="DUF3834"/>
    <property type="match status" value="1"/>
</dbReference>
<dbReference type="Gene3D" id="3.40.190.200">
    <property type="match status" value="1"/>
</dbReference>
<dbReference type="Proteomes" id="UP000426328">
    <property type="component" value="Chromosome"/>
</dbReference>
<name>A0A650CY00_ACIAM</name>
<dbReference type="RefSeq" id="WP_152940253.1">
    <property type="nucleotide sequence ID" value="NZ_CP045482.1"/>
</dbReference>
<dbReference type="AlphaFoldDB" id="A0A650CY00"/>
<sequence length="231" mass="25706">MLVTAPFAGPVSFPLLVAKELGEEQINLKNSCETNEIGDIVLDSITNIAKLKLKGYKIVAGVYIDMYSILGNKNSTRVYTIRAGTLADINARLYAKYTNKEVINTDANSAVKKAEEGNLAIVGIEVKLGEKLEDEFDRLGLRAPSCVIYSRVDSSNLLKMYEKGIRIIKEDPKNSAKIISSLSKYYPLNVMENIIGHYNHRLTTNFYELKKSIEVYSQIVPSVSDLQLGFS</sequence>
<dbReference type="EMBL" id="CP045482">
    <property type="protein sequence ID" value="QGR22678.1"/>
    <property type="molecule type" value="Genomic_DNA"/>
</dbReference>
<keyword evidence="3" id="KW-1185">Reference proteome</keyword>
<proteinExistence type="predicted"/>
<gene>
    <name evidence="2" type="ORF">D1866_12375</name>
    <name evidence="1" type="ORF">GFB69_03815</name>
</gene>
<evidence type="ECO:0000313" key="2">
    <source>
        <dbReference type="EMBL" id="QGR22678.1"/>
    </source>
</evidence>
<accession>A0A650CY00</accession>
<dbReference type="EMBL" id="WHYS01000001">
    <property type="protein sequence ID" value="MQL54892.1"/>
    <property type="molecule type" value="Genomic_DNA"/>
</dbReference>
<dbReference type="KEGG" id="aamb:D1866_12375"/>
<evidence type="ECO:0000313" key="4">
    <source>
        <dbReference type="Proteomes" id="UP000474054"/>
    </source>
</evidence>
<dbReference type="Proteomes" id="UP000474054">
    <property type="component" value="Unassembled WGS sequence"/>
</dbReference>
<protein>
    <submittedName>
        <fullName evidence="2">DUF3834 domain-containing protein</fullName>
    </submittedName>
</protein>
<dbReference type="GeneID" id="42780542"/>